<evidence type="ECO:0000313" key="2">
    <source>
        <dbReference type="Proteomes" id="UP000249902"/>
    </source>
</evidence>
<dbReference type="Proteomes" id="UP000249902">
    <property type="component" value="Unassembled WGS sequence"/>
</dbReference>
<dbReference type="AlphaFoldDB" id="A0AAX2I9F0"/>
<sequence length="43" mass="5230">MAKYDSIYESNGRDRWHLYNEPYYDYQPKGSDYLVIKTLLLLP</sequence>
<evidence type="ECO:0000313" key="1">
    <source>
        <dbReference type="EMBL" id="SQA74878.1"/>
    </source>
</evidence>
<reference evidence="1 2" key="1">
    <citation type="submission" date="2018-06" db="EMBL/GenBank/DDBJ databases">
        <authorList>
            <consortium name="Pathogen Informatics"/>
            <person name="Doyle S."/>
        </authorList>
    </citation>
    <scope>NUCLEOTIDE SEQUENCE [LARGE SCALE GENOMIC DNA]</scope>
    <source>
        <strain evidence="1 2">NCTC11653</strain>
    </source>
</reference>
<gene>
    <name evidence="1" type="ORF">NCTC11653_00773</name>
</gene>
<dbReference type="EMBL" id="UAVP01000004">
    <property type="protein sequence ID" value="SQA74878.1"/>
    <property type="molecule type" value="Genomic_DNA"/>
</dbReference>
<dbReference type="RefSeq" id="WP_256587528.1">
    <property type="nucleotide sequence ID" value="NZ_UAVP01000004.1"/>
</dbReference>
<accession>A0AAX2I9F0</accession>
<protein>
    <submittedName>
        <fullName evidence="1">Uncharacterized protein</fullName>
    </submittedName>
</protein>
<organism evidence="1 2">
    <name type="scientific">Capnocytophaga sputigena</name>
    <dbReference type="NCBI Taxonomy" id="1019"/>
    <lineage>
        <taxon>Bacteria</taxon>
        <taxon>Pseudomonadati</taxon>
        <taxon>Bacteroidota</taxon>
        <taxon>Flavobacteriia</taxon>
        <taxon>Flavobacteriales</taxon>
        <taxon>Flavobacteriaceae</taxon>
        <taxon>Capnocytophaga</taxon>
    </lineage>
</organism>
<name>A0AAX2I9F0_CAPSP</name>
<proteinExistence type="predicted"/>
<comment type="caution">
    <text evidence="1">The sequence shown here is derived from an EMBL/GenBank/DDBJ whole genome shotgun (WGS) entry which is preliminary data.</text>
</comment>